<dbReference type="PANTHER" id="PTHR45527">
    <property type="entry name" value="NONRIBOSOMAL PEPTIDE SYNTHETASE"/>
    <property type="match status" value="1"/>
</dbReference>
<dbReference type="SUPFAM" id="SSF52777">
    <property type="entry name" value="CoA-dependent acyltransferases"/>
    <property type="match status" value="2"/>
</dbReference>
<dbReference type="SUPFAM" id="SSF47336">
    <property type="entry name" value="ACP-like"/>
    <property type="match status" value="1"/>
</dbReference>
<dbReference type="RefSeq" id="WP_171079618.1">
    <property type="nucleotide sequence ID" value="NZ_BNBU01000003.1"/>
</dbReference>
<dbReference type="GO" id="GO:0017000">
    <property type="term" value="P:antibiotic biosynthetic process"/>
    <property type="evidence" value="ECO:0007669"/>
    <property type="project" value="UniProtKB-ARBA"/>
</dbReference>
<dbReference type="FunFam" id="3.40.50.980:FF:000001">
    <property type="entry name" value="Non-ribosomal peptide synthetase"/>
    <property type="match status" value="1"/>
</dbReference>
<dbReference type="InterPro" id="IPR020845">
    <property type="entry name" value="AMP-binding_CS"/>
</dbReference>
<dbReference type="GO" id="GO:0044550">
    <property type="term" value="P:secondary metabolite biosynthetic process"/>
    <property type="evidence" value="ECO:0007669"/>
    <property type="project" value="UniProtKB-ARBA"/>
</dbReference>
<dbReference type="GO" id="GO:0005829">
    <property type="term" value="C:cytosol"/>
    <property type="evidence" value="ECO:0007669"/>
    <property type="project" value="TreeGrafter"/>
</dbReference>
<evidence type="ECO:0000313" key="6">
    <source>
        <dbReference type="EMBL" id="NVK77835.1"/>
    </source>
</evidence>
<dbReference type="GO" id="GO:0008610">
    <property type="term" value="P:lipid biosynthetic process"/>
    <property type="evidence" value="ECO:0007669"/>
    <property type="project" value="UniProtKB-ARBA"/>
</dbReference>
<dbReference type="CDD" id="cd12117">
    <property type="entry name" value="A_NRPS_Srf_like"/>
    <property type="match status" value="1"/>
</dbReference>
<dbReference type="GO" id="GO:0031177">
    <property type="term" value="F:phosphopantetheine binding"/>
    <property type="evidence" value="ECO:0007669"/>
    <property type="project" value="InterPro"/>
</dbReference>
<dbReference type="SUPFAM" id="SSF56801">
    <property type="entry name" value="Acetyl-CoA synthetase-like"/>
    <property type="match status" value="1"/>
</dbReference>
<dbReference type="Gene3D" id="3.30.559.30">
    <property type="entry name" value="Nonribosomal peptide synthetase, condensation domain"/>
    <property type="match status" value="1"/>
</dbReference>
<proteinExistence type="inferred from homology"/>
<dbReference type="GO" id="GO:0072330">
    <property type="term" value="P:monocarboxylic acid biosynthetic process"/>
    <property type="evidence" value="ECO:0007669"/>
    <property type="project" value="UniProtKB-ARBA"/>
</dbReference>
<dbReference type="InterPro" id="IPR001242">
    <property type="entry name" value="Condensation_dom"/>
</dbReference>
<dbReference type="SMART" id="SM00823">
    <property type="entry name" value="PKS_PP"/>
    <property type="match status" value="1"/>
</dbReference>
<dbReference type="Gene3D" id="3.40.50.1820">
    <property type="entry name" value="alpha/beta hydrolase"/>
    <property type="match status" value="1"/>
</dbReference>
<sequence length="1067" mass="112727">MTLVPPTDLVPLSHAQQRLWLLARTGDAALYNIPLGLRLRGRLDRDALRAALTDVTERHESLRTVFPEHDGHPGQLVLDAGSAAPAWTVTHCPAEEREQHIRSAAEHAFDLAAEPPLRADLLVHGDEDHYLLLVLHHIAGDGRSMELLVRDLAAAYTARLTGGSPDWPELPVQYPDFALWQRDLLGDPADPGSLHAQQLGHWAGRLAGLPEELDLPFDRPRPAAASHRGAVVSARLGADAHRALAALAGAHRATPFMAVQAAFAALLTRLGAGTDLPLGCPVDGRDDEALEDLVGFFVHTLVVRADTSGDPSFGTLLERVRDTVLEARTHADVPFEALVEQVNPARSPARHPLFQVAVAQQTGGGTGPHFPGLTAATEPVRTGTAKFDLTLEVDEHDGPGGIGLTLEYATDLFDAAGAQRLLDRLVRLTAAATADPGIPLSRLDVLDPAERHAVLTGWQGSPAADTDRTVHGVFAEQVRTGPDRPAVVCGPRRATYGELDARAERIARRLTAVGVRPGDAVAVLMERSVELVAACLGILKAGAAYIPLDARAPQARTAGIVADTGAVVLLADDGSAAVPGIRHTLRIAGHEDEPLPPLAGSAAVTGHPDALAYVMYTSGSTGTPKGVAVAHREVVALALDRRWRGGAHERVLFRSPHAFDASTYELWVPLLTGGLVVVAPPGELDVDALGRLIAEQRVTGTFLTAALFNVLADRCLPQLATLREVMTGGEAASPPVVRRVLEACPDTVVTNAYGPTETTTFAATLALRAGQEVPAGQVPIGHPLDGTRLYVLDEGLAPVPPGVPGELYIAGSGLARGYFGRPGQTAERFVACPFGPAGERMYRTGDRARWNTRGQVEYLGRADRQVKIRGFRIEPGEIEAVLAAHPAVGQAAVTVVTGPSGPALAGYVVPADGAPAPEPAELRGHLSATLPDYMVPADLVMLDRFPVTPNGKLDLAALPAPGQGPAGGTYAAPRNDNERALCEVWQRVLGRERIGVHDDFFDLGGHSLLATRLLSEIRSALGAAPTVRQFFAGPTVAALAALLDAGTAPAADEEPPVVRRARRRPAH</sequence>
<dbReference type="InterPro" id="IPR036736">
    <property type="entry name" value="ACP-like_sf"/>
</dbReference>
<dbReference type="PROSITE" id="PS00012">
    <property type="entry name" value="PHOSPHOPANTETHEINE"/>
    <property type="match status" value="1"/>
</dbReference>
<evidence type="ECO:0000259" key="5">
    <source>
        <dbReference type="PROSITE" id="PS50075"/>
    </source>
</evidence>
<protein>
    <submittedName>
        <fullName evidence="6">Amino acid adenylation domain-containing protein</fullName>
    </submittedName>
</protein>
<keyword evidence="3" id="KW-0596">Phosphopantetheine</keyword>
<dbReference type="FunFam" id="2.30.38.10:FF:000001">
    <property type="entry name" value="Non-ribosomal peptide synthetase PvdI"/>
    <property type="match status" value="1"/>
</dbReference>
<evidence type="ECO:0000256" key="1">
    <source>
        <dbReference type="ARBA" id="ARBA00001957"/>
    </source>
</evidence>
<comment type="similarity">
    <text evidence="2">Belongs to the ATP-dependent AMP-binding enzyme family.</text>
</comment>
<comment type="caution">
    <text evidence="6">The sequence shown here is derived from an EMBL/GenBank/DDBJ whole genome shotgun (WGS) entry which is preliminary data.</text>
</comment>
<dbReference type="InterPro" id="IPR010071">
    <property type="entry name" value="AA_adenyl_dom"/>
</dbReference>
<dbReference type="InterPro" id="IPR009081">
    <property type="entry name" value="PP-bd_ACP"/>
</dbReference>
<dbReference type="Pfam" id="PF13193">
    <property type="entry name" value="AMP-binding_C"/>
    <property type="match status" value="1"/>
</dbReference>
<dbReference type="Proteomes" id="UP000587462">
    <property type="component" value="Unassembled WGS sequence"/>
</dbReference>
<feature type="domain" description="Carrier" evidence="5">
    <location>
        <begin position="972"/>
        <end position="1047"/>
    </location>
</feature>
<dbReference type="InterPro" id="IPR020806">
    <property type="entry name" value="PKS_PP-bd"/>
</dbReference>
<dbReference type="InterPro" id="IPR045851">
    <property type="entry name" value="AMP-bd_C_sf"/>
</dbReference>
<dbReference type="AlphaFoldDB" id="A0A7Y7E6F8"/>
<evidence type="ECO:0000313" key="7">
    <source>
        <dbReference type="Proteomes" id="UP000587462"/>
    </source>
</evidence>
<keyword evidence="7" id="KW-1185">Reference proteome</keyword>
<dbReference type="CDD" id="cd19540">
    <property type="entry name" value="LCL_NRPS-like"/>
    <property type="match status" value="1"/>
</dbReference>
<evidence type="ECO:0000256" key="2">
    <source>
        <dbReference type="ARBA" id="ARBA00006432"/>
    </source>
</evidence>
<accession>A0A7Y7E6F8</accession>
<dbReference type="GO" id="GO:0043041">
    <property type="term" value="P:amino acid activation for nonribosomal peptide biosynthetic process"/>
    <property type="evidence" value="ECO:0007669"/>
    <property type="project" value="TreeGrafter"/>
</dbReference>
<dbReference type="InterPro" id="IPR029058">
    <property type="entry name" value="AB_hydrolase_fold"/>
</dbReference>
<dbReference type="InterPro" id="IPR025110">
    <property type="entry name" value="AMP-bd_C"/>
</dbReference>
<name>A0A7Y7E6F8_STRMO</name>
<dbReference type="InterPro" id="IPR006162">
    <property type="entry name" value="Ppantetheine_attach_site"/>
</dbReference>
<reference evidence="6 7" key="1">
    <citation type="submission" date="2020-04" db="EMBL/GenBank/DDBJ databases">
        <title>Draft Genome Sequence of Streptomyces morookaense DSM 40503, an 8-azaguanine-producing strain.</title>
        <authorList>
            <person name="Qi J."/>
            <person name="Gao J.-M."/>
        </authorList>
    </citation>
    <scope>NUCLEOTIDE SEQUENCE [LARGE SCALE GENOMIC DNA]</scope>
    <source>
        <strain evidence="6 7">DSM 40503</strain>
    </source>
</reference>
<dbReference type="FunFam" id="3.40.50.12780:FF:000012">
    <property type="entry name" value="Non-ribosomal peptide synthetase"/>
    <property type="match status" value="1"/>
</dbReference>
<dbReference type="Pfam" id="PF00668">
    <property type="entry name" value="Condensation"/>
    <property type="match status" value="1"/>
</dbReference>
<dbReference type="EMBL" id="JABBXF010000016">
    <property type="protein sequence ID" value="NVK77835.1"/>
    <property type="molecule type" value="Genomic_DNA"/>
</dbReference>
<dbReference type="PANTHER" id="PTHR45527:SF1">
    <property type="entry name" value="FATTY ACID SYNTHASE"/>
    <property type="match status" value="1"/>
</dbReference>
<dbReference type="Gene3D" id="3.30.559.10">
    <property type="entry name" value="Chloramphenicol acetyltransferase-like domain"/>
    <property type="match status" value="1"/>
</dbReference>
<dbReference type="FunFam" id="3.30.300.30:FF:000010">
    <property type="entry name" value="Enterobactin synthetase component F"/>
    <property type="match status" value="1"/>
</dbReference>
<dbReference type="FunFam" id="1.10.1200.10:FF:000016">
    <property type="entry name" value="Non-ribosomal peptide synthase"/>
    <property type="match status" value="1"/>
</dbReference>
<dbReference type="PROSITE" id="PS00455">
    <property type="entry name" value="AMP_BINDING"/>
    <property type="match status" value="1"/>
</dbReference>
<dbReference type="Gene3D" id="3.30.300.30">
    <property type="match status" value="1"/>
</dbReference>
<evidence type="ECO:0000256" key="4">
    <source>
        <dbReference type="ARBA" id="ARBA00022553"/>
    </source>
</evidence>
<dbReference type="PROSITE" id="PS50075">
    <property type="entry name" value="CARRIER"/>
    <property type="match status" value="1"/>
</dbReference>
<dbReference type="NCBIfam" id="TIGR01733">
    <property type="entry name" value="AA-adenyl-dom"/>
    <property type="match status" value="1"/>
</dbReference>
<gene>
    <name evidence="6" type="ORF">HG542_09170</name>
</gene>
<organism evidence="6 7">
    <name type="scientific">Streptomyces morookaense</name>
    <name type="common">Streptoverticillium morookaense</name>
    <dbReference type="NCBI Taxonomy" id="1970"/>
    <lineage>
        <taxon>Bacteria</taxon>
        <taxon>Bacillati</taxon>
        <taxon>Actinomycetota</taxon>
        <taxon>Actinomycetes</taxon>
        <taxon>Kitasatosporales</taxon>
        <taxon>Streptomycetaceae</taxon>
        <taxon>Streptomyces</taxon>
    </lineage>
</organism>
<dbReference type="Pfam" id="PF00501">
    <property type="entry name" value="AMP-binding"/>
    <property type="match status" value="1"/>
</dbReference>
<evidence type="ECO:0000256" key="3">
    <source>
        <dbReference type="ARBA" id="ARBA00022450"/>
    </source>
</evidence>
<dbReference type="GO" id="GO:0003824">
    <property type="term" value="F:catalytic activity"/>
    <property type="evidence" value="ECO:0007669"/>
    <property type="project" value="InterPro"/>
</dbReference>
<dbReference type="Gene3D" id="2.30.38.10">
    <property type="entry name" value="Luciferase, Domain 3"/>
    <property type="match status" value="1"/>
</dbReference>
<dbReference type="InterPro" id="IPR000873">
    <property type="entry name" value="AMP-dep_synth/lig_dom"/>
</dbReference>
<dbReference type="Gene3D" id="3.40.50.980">
    <property type="match status" value="2"/>
</dbReference>
<comment type="cofactor">
    <cofactor evidence="1">
        <name>pantetheine 4'-phosphate</name>
        <dbReference type="ChEBI" id="CHEBI:47942"/>
    </cofactor>
</comment>
<dbReference type="Pfam" id="PF00550">
    <property type="entry name" value="PP-binding"/>
    <property type="match status" value="1"/>
</dbReference>
<keyword evidence="4" id="KW-0597">Phosphoprotein</keyword>
<dbReference type="InterPro" id="IPR023213">
    <property type="entry name" value="CAT-like_dom_sf"/>
</dbReference>